<evidence type="ECO:0000313" key="8">
    <source>
        <dbReference type="EMBL" id="KAA9002013.1"/>
    </source>
</evidence>
<reference evidence="8 9" key="1">
    <citation type="submission" date="2019-09" db="EMBL/GenBank/DDBJ databases">
        <authorList>
            <person name="Li Y."/>
        </authorList>
    </citation>
    <scope>NUCLEOTIDE SEQUENCE [LARGE SCALE GENOMIC DNA]</scope>
    <source>
        <strain evidence="8 9">L3-3HA</strain>
    </source>
</reference>
<sequence>MELFGMDLGVFGGLMVMACWGISDFIQSLMIRQLGTAKTMLVRNILTLGVAGLFGIYLIFSQNLRFDADAVLIISCSSFAYVLGYYLYMRGCEVGNLTLVSPIASTYSLVTIFFSIIFLQEKLSPLTWIAVTIIFIGIVMTSGNIFRMLQCGARGFHQAIFAMVGFGVAFFILGFSAKSLDLINTFFYSALTQAIFFISLALIRNGKLAKGDITQRRMLIFFSNSLLVNAGWVFYIFASKVGDLSLVTPISSVYSGVTVLLAIVIYREVTTIGQKFGIGAVLVGVFLLSYK</sequence>
<evidence type="ECO:0000256" key="2">
    <source>
        <dbReference type="ARBA" id="ARBA00022475"/>
    </source>
</evidence>
<comment type="caution">
    <text evidence="8">The sequence shown here is derived from an EMBL/GenBank/DDBJ whole genome shotgun (WGS) entry which is preliminary data.</text>
</comment>
<dbReference type="Gene3D" id="1.10.3730.20">
    <property type="match status" value="1"/>
</dbReference>
<feature type="transmembrane region" description="Helical" evidence="6">
    <location>
        <begin position="159"/>
        <end position="180"/>
    </location>
</feature>
<keyword evidence="9" id="KW-1185">Reference proteome</keyword>
<keyword evidence="5 6" id="KW-0472">Membrane</keyword>
<keyword evidence="4 6" id="KW-1133">Transmembrane helix</keyword>
<name>A0A5J5G549_9GAMM</name>
<gene>
    <name evidence="8" type="ORF">FJU30_06965</name>
</gene>
<proteinExistence type="predicted"/>
<feature type="transmembrane region" description="Helical" evidence="6">
    <location>
        <begin position="244"/>
        <end position="265"/>
    </location>
</feature>
<evidence type="ECO:0000259" key="7">
    <source>
        <dbReference type="Pfam" id="PF00892"/>
    </source>
</evidence>
<feature type="domain" description="EamA" evidence="7">
    <location>
        <begin position="158"/>
        <end position="289"/>
    </location>
</feature>
<keyword evidence="2" id="KW-1003">Cell membrane</keyword>
<dbReference type="OrthoDB" id="6977095at2"/>
<feature type="transmembrane region" description="Helical" evidence="6">
    <location>
        <begin position="126"/>
        <end position="147"/>
    </location>
</feature>
<evidence type="ECO:0000256" key="6">
    <source>
        <dbReference type="SAM" id="Phobius"/>
    </source>
</evidence>
<evidence type="ECO:0000256" key="1">
    <source>
        <dbReference type="ARBA" id="ARBA00004651"/>
    </source>
</evidence>
<protein>
    <submittedName>
        <fullName evidence="8">DMT family transporter</fullName>
    </submittedName>
</protein>
<dbReference type="InterPro" id="IPR000620">
    <property type="entry name" value="EamA_dom"/>
</dbReference>
<dbReference type="Proteomes" id="UP000335415">
    <property type="component" value="Unassembled WGS sequence"/>
</dbReference>
<evidence type="ECO:0000256" key="4">
    <source>
        <dbReference type="ARBA" id="ARBA00022989"/>
    </source>
</evidence>
<feature type="transmembrane region" description="Helical" evidence="6">
    <location>
        <begin position="6"/>
        <end position="29"/>
    </location>
</feature>
<feature type="domain" description="EamA" evidence="7">
    <location>
        <begin position="8"/>
        <end position="142"/>
    </location>
</feature>
<feature type="transmembrane region" description="Helical" evidence="6">
    <location>
        <begin position="218"/>
        <end position="238"/>
    </location>
</feature>
<dbReference type="Pfam" id="PF00892">
    <property type="entry name" value="EamA"/>
    <property type="match status" value="2"/>
</dbReference>
<comment type="subcellular location">
    <subcellularLocation>
        <location evidence="1">Cell membrane</location>
        <topology evidence="1">Multi-pass membrane protein</topology>
    </subcellularLocation>
</comment>
<dbReference type="AlphaFoldDB" id="A0A5J5G549"/>
<keyword evidence="3 6" id="KW-0812">Transmembrane</keyword>
<feature type="transmembrane region" description="Helical" evidence="6">
    <location>
        <begin position="99"/>
        <end position="120"/>
    </location>
</feature>
<evidence type="ECO:0000313" key="9">
    <source>
        <dbReference type="Proteomes" id="UP000335415"/>
    </source>
</evidence>
<organism evidence="8 9">
    <name type="scientific">Affinibrenneria salicis</name>
    <dbReference type="NCBI Taxonomy" id="2590031"/>
    <lineage>
        <taxon>Bacteria</taxon>
        <taxon>Pseudomonadati</taxon>
        <taxon>Pseudomonadota</taxon>
        <taxon>Gammaproteobacteria</taxon>
        <taxon>Enterobacterales</taxon>
        <taxon>Pectobacteriaceae</taxon>
        <taxon>Affinibrenneria</taxon>
    </lineage>
</organism>
<feature type="transmembrane region" description="Helical" evidence="6">
    <location>
        <begin position="186"/>
        <end position="206"/>
    </location>
</feature>
<dbReference type="InterPro" id="IPR037185">
    <property type="entry name" value="EmrE-like"/>
</dbReference>
<evidence type="ECO:0000256" key="5">
    <source>
        <dbReference type="ARBA" id="ARBA00023136"/>
    </source>
</evidence>
<dbReference type="SUPFAM" id="SSF103481">
    <property type="entry name" value="Multidrug resistance efflux transporter EmrE"/>
    <property type="match status" value="2"/>
</dbReference>
<feature type="transmembrane region" description="Helical" evidence="6">
    <location>
        <begin position="41"/>
        <end position="60"/>
    </location>
</feature>
<feature type="transmembrane region" description="Helical" evidence="6">
    <location>
        <begin position="66"/>
        <end position="87"/>
    </location>
</feature>
<evidence type="ECO:0000256" key="3">
    <source>
        <dbReference type="ARBA" id="ARBA00022692"/>
    </source>
</evidence>
<accession>A0A5J5G549</accession>
<dbReference type="GO" id="GO:0016020">
    <property type="term" value="C:membrane"/>
    <property type="evidence" value="ECO:0007669"/>
    <property type="project" value="InterPro"/>
</dbReference>
<dbReference type="EMBL" id="VYKJ01000002">
    <property type="protein sequence ID" value="KAA9002013.1"/>
    <property type="molecule type" value="Genomic_DNA"/>
</dbReference>